<gene>
    <name evidence="1" type="ORF">S01H4_16812</name>
</gene>
<evidence type="ECO:0000313" key="1">
    <source>
        <dbReference type="EMBL" id="GAG57091.1"/>
    </source>
</evidence>
<feature type="non-terminal residue" evidence="1">
    <location>
        <position position="1"/>
    </location>
</feature>
<organism evidence="1">
    <name type="scientific">marine sediment metagenome</name>
    <dbReference type="NCBI Taxonomy" id="412755"/>
    <lineage>
        <taxon>unclassified sequences</taxon>
        <taxon>metagenomes</taxon>
        <taxon>ecological metagenomes</taxon>
    </lineage>
</organism>
<sequence>LTIVMFDLKGNLLGVGQPQPVAQSALGKG</sequence>
<comment type="caution">
    <text evidence="1">The sequence shown here is derived from an EMBL/GenBank/DDBJ whole genome shotgun (WGS) entry which is preliminary data.</text>
</comment>
<reference evidence="1" key="1">
    <citation type="journal article" date="2014" name="Front. Microbiol.">
        <title>High frequency of phylogenetically diverse reductive dehalogenase-homologous genes in deep subseafloor sedimentary metagenomes.</title>
        <authorList>
            <person name="Kawai M."/>
            <person name="Futagami T."/>
            <person name="Toyoda A."/>
            <person name="Takaki Y."/>
            <person name="Nishi S."/>
            <person name="Hori S."/>
            <person name="Arai W."/>
            <person name="Tsubouchi T."/>
            <person name="Morono Y."/>
            <person name="Uchiyama I."/>
            <person name="Ito T."/>
            <person name="Fujiyama A."/>
            <person name="Inagaki F."/>
            <person name="Takami H."/>
        </authorList>
    </citation>
    <scope>NUCLEOTIDE SEQUENCE</scope>
    <source>
        <strain evidence="1">Expedition CK06-06</strain>
    </source>
</reference>
<proteinExistence type="predicted"/>
<dbReference type="EMBL" id="BART01007382">
    <property type="protein sequence ID" value="GAG57091.1"/>
    <property type="molecule type" value="Genomic_DNA"/>
</dbReference>
<protein>
    <submittedName>
        <fullName evidence="1">Uncharacterized protein</fullName>
    </submittedName>
</protein>
<name>X1AAD1_9ZZZZ</name>
<dbReference type="AlphaFoldDB" id="X1AAD1"/>
<accession>X1AAD1</accession>